<proteinExistence type="predicted"/>
<reference evidence="4" key="1">
    <citation type="submission" date="2020-10" db="EMBL/GenBank/DDBJ databases">
        <title>Paenihalocynthiibacter styelae gen. nov., sp. nov., isolated from stalked sea squirt Styela clava.</title>
        <authorList>
            <person name="Kim Y.-O."/>
            <person name="Yoon J.-H."/>
        </authorList>
    </citation>
    <scope>NUCLEOTIDE SEQUENCE</scope>
    <source>
        <strain evidence="4">MYP1-1</strain>
    </source>
</reference>
<dbReference type="Gene3D" id="3.40.190.10">
    <property type="entry name" value="Periplasmic binding protein-like II"/>
    <property type="match status" value="2"/>
</dbReference>
<name>A0A8J7IDL1_9RHOB</name>
<keyword evidence="1 2" id="KW-0732">Signal</keyword>
<dbReference type="PANTHER" id="PTHR35936">
    <property type="entry name" value="MEMBRANE-BOUND LYTIC MUREIN TRANSGLYCOSYLASE F"/>
    <property type="match status" value="1"/>
</dbReference>
<feature type="chain" id="PRO_5035305387" evidence="2">
    <location>
        <begin position="27"/>
        <end position="261"/>
    </location>
</feature>
<dbReference type="SUPFAM" id="SSF53850">
    <property type="entry name" value="Periplasmic binding protein-like II"/>
    <property type="match status" value="1"/>
</dbReference>
<comment type="caution">
    <text evidence="4">The sequence shown here is derived from an EMBL/GenBank/DDBJ whole genome shotgun (WGS) entry which is preliminary data.</text>
</comment>
<feature type="signal peptide" evidence="2">
    <location>
        <begin position="1"/>
        <end position="26"/>
    </location>
</feature>
<dbReference type="AlphaFoldDB" id="A0A8J7IDL1"/>
<evidence type="ECO:0000259" key="3">
    <source>
        <dbReference type="SMART" id="SM00062"/>
    </source>
</evidence>
<evidence type="ECO:0000256" key="2">
    <source>
        <dbReference type="SAM" id="SignalP"/>
    </source>
</evidence>
<sequence>MKFLKTCAAALIALAGTMHSSTGAQAQSALQDILSEGVLKVGTTGDWNPMSMRDPATNSYRGYDIDVMTQLATDLGVEIEFVATDWKTLVSGVTSGQYHMTGSASVSPARAKAAGYSDSYFSLATVPLVLSSGGDRFQSWDDLNQADVTVAATLGTTQETQVKQFFPDAQHRIVEAPARDFQEVLSGRADAHITSNVEANKLVAQYSQLMIVPVDEPRAPTPIAMLLPQDDQVWINYVNTWIRLKQEQGFFTELGEKWDLL</sequence>
<protein>
    <submittedName>
        <fullName evidence="4">Transporter substrate-binding domain-containing protein</fullName>
    </submittedName>
</protein>
<dbReference type="SMART" id="SM00062">
    <property type="entry name" value="PBPb"/>
    <property type="match status" value="1"/>
</dbReference>
<dbReference type="RefSeq" id="WP_107498170.1">
    <property type="nucleotide sequence ID" value="NZ_JADCKQ010000010.1"/>
</dbReference>
<accession>A0A8J7IDL1</accession>
<dbReference type="InterPro" id="IPR001638">
    <property type="entry name" value="Solute-binding_3/MltF_N"/>
</dbReference>
<gene>
    <name evidence="4" type="ORF">H1D41_12950</name>
</gene>
<organism evidence="4 5">
    <name type="scientific">Halocynthiibacter styelae</name>
    <dbReference type="NCBI Taxonomy" id="2761955"/>
    <lineage>
        <taxon>Bacteria</taxon>
        <taxon>Pseudomonadati</taxon>
        <taxon>Pseudomonadota</taxon>
        <taxon>Alphaproteobacteria</taxon>
        <taxon>Rhodobacterales</taxon>
        <taxon>Paracoccaceae</taxon>
        <taxon>Halocynthiibacter</taxon>
    </lineage>
</organism>
<dbReference type="EMBL" id="JADCKQ010000010">
    <property type="protein sequence ID" value="MBI1494548.1"/>
    <property type="molecule type" value="Genomic_DNA"/>
</dbReference>
<dbReference type="Pfam" id="PF00497">
    <property type="entry name" value="SBP_bac_3"/>
    <property type="match status" value="1"/>
</dbReference>
<feature type="domain" description="Solute-binding protein family 3/N-terminal" evidence="3">
    <location>
        <begin position="38"/>
        <end position="259"/>
    </location>
</feature>
<dbReference type="PANTHER" id="PTHR35936:SF19">
    <property type="entry name" value="AMINO-ACID-BINDING PROTEIN YXEM-RELATED"/>
    <property type="match status" value="1"/>
</dbReference>
<evidence type="ECO:0000313" key="4">
    <source>
        <dbReference type="EMBL" id="MBI1494548.1"/>
    </source>
</evidence>
<dbReference type="Proteomes" id="UP000640583">
    <property type="component" value="Unassembled WGS sequence"/>
</dbReference>
<evidence type="ECO:0000313" key="5">
    <source>
        <dbReference type="Proteomes" id="UP000640583"/>
    </source>
</evidence>
<evidence type="ECO:0000256" key="1">
    <source>
        <dbReference type="ARBA" id="ARBA00022729"/>
    </source>
</evidence>
<keyword evidence="5" id="KW-1185">Reference proteome</keyword>